<dbReference type="EMBL" id="BCWF01000034">
    <property type="protein sequence ID" value="GAT30621.1"/>
    <property type="molecule type" value="Genomic_DNA"/>
</dbReference>
<dbReference type="Proteomes" id="UP000075230">
    <property type="component" value="Unassembled WGS sequence"/>
</dbReference>
<feature type="compositionally biased region" description="Polar residues" evidence="1">
    <location>
        <begin position="17"/>
        <end position="28"/>
    </location>
</feature>
<reference evidence="2 3" key="1">
    <citation type="journal article" date="2016" name="DNA Res.">
        <title>Genome sequence of Aspergillus luchuensis NBRC 4314.</title>
        <authorList>
            <person name="Yamada O."/>
            <person name="Machida M."/>
            <person name="Hosoyama A."/>
            <person name="Goto M."/>
            <person name="Takahashi T."/>
            <person name="Futagami T."/>
            <person name="Yamagata Y."/>
            <person name="Takeuchi M."/>
            <person name="Kobayashi T."/>
            <person name="Koike H."/>
            <person name="Abe K."/>
            <person name="Asai K."/>
            <person name="Arita M."/>
            <person name="Fujita N."/>
            <person name="Fukuda K."/>
            <person name="Higa K."/>
            <person name="Horikawa H."/>
            <person name="Ishikawa T."/>
            <person name="Jinno K."/>
            <person name="Kato Y."/>
            <person name="Kirimura K."/>
            <person name="Mizutani O."/>
            <person name="Nakasone K."/>
            <person name="Sano M."/>
            <person name="Shiraishi Y."/>
            <person name="Tsukahara M."/>
            <person name="Gomi K."/>
        </authorList>
    </citation>
    <scope>NUCLEOTIDE SEQUENCE [LARGE SCALE GENOMIC DNA]</scope>
    <source>
        <strain evidence="2 3">RIB 2604</strain>
    </source>
</reference>
<organism evidence="2 3">
    <name type="scientific">Aspergillus kawachii</name>
    <name type="common">White koji mold</name>
    <name type="synonym">Aspergillus awamori var. kawachi</name>
    <dbReference type="NCBI Taxonomy" id="1069201"/>
    <lineage>
        <taxon>Eukaryota</taxon>
        <taxon>Fungi</taxon>
        <taxon>Dikarya</taxon>
        <taxon>Ascomycota</taxon>
        <taxon>Pezizomycotina</taxon>
        <taxon>Eurotiomycetes</taxon>
        <taxon>Eurotiomycetidae</taxon>
        <taxon>Eurotiales</taxon>
        <taxon>Aspergillaceae</taxon>
        <taxon>Aspergillus</taxon>
        <taxon>Aspergillus subgen. Circumdati</taxon>
    </lineage>
</organism>
<gene>
    <name evidence="2" type="ORF">RIB2604_03501810</name>
</gene>
<evidence type="ECO:0000256" key="1">
    <source>
        <dbReference type="SAM" id="MobiDB-lite"/>
    </source>
</evidence>
<feature type="region of interest" description="Disordered" evidence="1">
    <location>
        <begin position="1"/>
        <end position="28"/>
    </location>
</feature>
<reference evidence="3" key="2">
    <citation type="submission" date="2016-02" db="EMBL/GenBank/DDBJ databases">
        <title>Genome sequencing of Aspergillus luchuensis NBRC 4314.</title>
        <authorList>
            <person name="Yamada O."/>
        </authorList>
    </citation>
    <scope>NUCLEOTIDE SEQUENCE [LARGE SCALE GENOMIC DNA]</scope>
    <source>
        <strain evidence="3">RIB 2604</strain>
    </source>
</reference>
<evidence type="ECO:0000313" key="2">
    <source>
        <dbReference type="EMBL" id="GAT30621.1"/>
    </source>
</evidence>
<dbReference type="AlphaFoldDB" id="A0A146G176"/>
<accession>A0A146G176</accession>
<evidence type="ECO:0000313" key="3">
    <source>
        <dbReference type="Proteomes" id="UP000075230"/>
    </source>
</evidence>
<proteinExistence type="predicted"/>
<name>A0A146G176_ASPKA</name>
<sequence length="80" mass="8527">MVQASPSSPWLPSGSPNQSGKSTSLSRHTGSALAFTRFSQAEKASVGRPVKTLQLWASTTSVARWRETLKLGPDVSPLSE</sequence>
<feature type="compositionally biased region" description="Low complexity" evidence="1">
    <location>
        <begin position="1"/>
        <end position="16"/>
    </location>
</feature>
<protein>
    <submittedName>
        <fullName evidence="2">WD repeat protein</fullName>
    </submittedName>
</protein>
<comment type="caution">
    <text evidence="2">The sequence shown here is derived from an EMBL/GenBank/DDBJ whole genome shotgun (WGS) entry which is preliminary data.</text>
</comment>